<keyword evidence="4 7" id="KW-0812">Transmembrane</keyword>
<dbReference type="Pfam" id="PF03458">
    <property type="entry name" value="Gly_transporter"/>
    <property type="match status" value="2"/>
</dbReference>
<reference evidence="9 12" key="2">
    <citation type="submission" date="2020-04" db="EMBL/GenBank/DDBJ databases">
        <title>Description of novel Gluconacetobacter.</title>
        <authorList>
            <person name="Sombolestani A."/>
        </authorList>
    </citation>
    <scope>NUCLEOTIDE SEQUENCE [LARGE SCALE GENOMIC DNA]</scope>
    <source>
        <strain evidence="9 12">LMG 1382</strain>
    </source>
</reference>
<feature type="transmembrane region" description="Helical" evidence="7">
    <location>
        <begin position="68"/>
        <end position="88"/>
    </location>
</feature>
<evidence type="ECO:0000256" key="7">
    <source>
        <dbReference type="SAM" id="Phobius"/>
    </source>
</evidence>
<evidence type="ECO:0000256" key="2">
    <source>
        <dbReference type="ARBA" id="ARBA00008193"/>
    </source>
</evidence>
<accession>A0A370G6P1</accession>
<name>A0A370G6P1_GLULI</name>
<feature type="domain" description="Glycine transporter" evidence="8">
    <location>
        <begin position="11"/>
        <end position="84"/>
    </location>
</feature>
<dbReference type="Proteomes" id="UP000562982">
    <property type="component" value="Unassembled WGS sequence"/>
</dbReference>
<feature type="transmembrane region" description="Helical" evidence="7">
    <location>
        <begin position="37"/>
        <end position="56"/>
    </location>
</feature>
<feature type="transmembrane region" description="Helical" evidence="7">
    <location>
        <begin position="178"/>
        <end position="201"/>
    </location>
</feature>
<evidence type="ECO:0000256" key="1">
    <source>
        <dbReference type="ARBA" id="ARBA00004651"/>
    </source>
</evidence>
<evidence type="ECO:0000256" key="4">
    <source>
        <dbReference type="ARBA" id="ARBA00022692"/>
    </source>
</evidence>
<keyword evidence="3" id="KW-1003">Cell membrane</keyword>
<reference evidence="10 11" key="1">
    <citation type="submission" date="2018-07" db="EMBL/GenBank/DDBJ databases">
        <title>Genomic Encyclopedia of Type Strains, Phase IV (KMG-IV): sequencing the most valuable type-strain genomes for metagenomic binning, comparative biology and taxonomic classification.</title>
        <authorList>
            <person name="Goeker M."/>
        </authorList>
    </citation>
    <scope>NUCLEOTIDE SEQUENCE [LARGE SCALE GENOMIC DNA]</scope>
    <source>
        <strain evidence="10 11">DSM 5603</strain>
    </source>
</reference>
<evidence type="ECO:0000256" key="5">
    <source>
        <dbReference type="ARBA" id="ARBA00022989"/>
    </source>
</evidence>
<dbReference type="EMBL" id="JABEQI010000003">
    <property type="protein sequence ID" value="MBB2186017.1"/>
    <property type="molecule type" value="Genomic_DNA"/>
</dbReference>
<organism evidence="10 11">
    <name type="scientific">Gluconacetobacter liquefaciens</name>
    <name type="common">Acetobacter liquefaciens</name>
    <dbReference type="NCBI Taxonomy" id="89584"/>
    <lineage>
        <taxon>Bacteria</taxon>
        <taxon>Pseudomonadati</taxon>
        <taxon>Pseudomonadota</taxon>
        <taxon>Alphaproteobacteria</taxon>
        <taxon>Acetobacterales</taxon>
        <taxon>Acetobacteraceae</taxon>
        <taxon>Gluconacetobacter</taxon>
    </lineage>
</organism>
<proteinExistence type="inferred from homology"/>
<dbReference type="GO" id="GO:0005886">
    <property type="term" value="C:plasma membrane"/>
    <property type="evidence" value="ECO:0007669"/>
    <property type="project" value="UniProtKB-SubCell"/>
</dbReference>
<dbReference type="EMBL" id="QQAW01000003">
    <property type="protein sequence ID" value="RDI38549.1"/>
    <property type="molecule type" value="Genomic_DNA"/>
</dbReference>
<feature type="transmembrane region" description="Helical" evidence="7">
    <location>
        <begin position="94"/>
        <end position="113"/>
    </location>
</feature>
<feature type="transmembrane region" description="Helical" evidence="7">
    <location>
        <begin position="120"/>
        <end position="140"/>
    </location>
</feature>
<sequence length="208" mass="20889">MRPTLASVVLVADLTGTLVFAAEGAMVASARHLDLFGIMVLACVVALGGGMIRDVLIGAAPPSAIRDWRYPALAFLTGLVVFLLPPAMRLAPGGTVLAVLDAAGLALFAVAGAEKALSRGVGPLGSALMGMVTGVGGGVMRDLLLARVPLILVSDIYATAALAGAAVVVASRRLAVPVAWGAVAGGLVCFGLRLTALRYGWNLPGAAH</sequence>
<keyword evidence="6 7" id="KW-0472">Membrane</keyword>
<gene>
    <name evidence="10" type="ORF">C7453_1038</name>
    <name evidence="9" type="ORF">HLH32_06400</name>
</gene>
<evidence type="ECO:0000313" key="12">
    <source>
        <dbReference type="Proteomes" id="UP000562982"/>
    </source>
</evidence>
<dbReference type="InterPro" id="IPR005115">
    <property type="entry name" value="Gly_transporter"/>
</dbReference>
<keyword evidence="11" id="KW-1185">Reference proteome</keyword>
<evidence type="ECO:0000313" key="10">
    <source>
        <dbReference type="EMBL" id="RDI38549.1"/>
    </source>
</evidence>
<feature type="transmembrane region" description="Helical" evidence="7">
    <location>
        <begin position="146"/>
        <end position="171"/>
    </location>
</feature>
<comment type="caution">
    <text evidence="10">The sequence shown here is derived from an EMBL/GenBank/DDBJ whole genome shotgun (WGS) entry which is preliminary data.</text>
</comment>
<evidence type="ECO:0000256" key="3">
    <source>
        <dbReference type="ARBA" id="ARBA00022475"/>
    </source>
</evidence>
<feature type="domain" description="Glycine transporter" evidence="8">
    <location>
        <begin position="99"/>
        <end position="170"/>
    </location>
</feature>
<evidence type="ECO:0000259" key="8">
    <source>
        <dbReference type="Pfam" id="PF03458"/>
    </source>
</evidence>
<dbReference type="AlphaFoldDB" id="A0A370G6P1"/>
<evidence type="ECO:0000256" key="6">
    <source>
        <dbReference type="ARBA" id="ARBA00023136"/>
    </source>
</evidence>
<evidence type="ECO:0000313" key="11">
    <source>
        <dbReference type="Proteomes" id="UP000254958"/>
    </source>
</evidence>
<dbReference type="PANTHER" id="PTHR30506:SF3">
    <property type="entry name" value="UPF0126 INNER MEMBRANE PROTEIN YADS-RELATED"/>
    <property type="match status" value="1"/>
</dbReference>
<protein>
    <submittedName>
        <fullName evidence="10">Putative membrane protein YeiH</fullName>
    </submittedName>
    <submittedName>
        <fullName evidence="9">Trimeric intracellular cation channel family protein</fullName>
    </submittedName>
</protein>
<keyword evidence="5 7" id="KW-1133">Transmembrane helix</keyword>
<evidence type="ECO:0000313" key="9">
    <source>
        <dbReference type="EMBL" id="MBB2186017.1"/>
    </source>
</evidence>
<dbReference type="Proteomes" id="UP000254958">
    <property type="component" value="Unassembled WGS sequence"/>
</dbReference>
<comment type="similarity">
    <text evidence="2">Belongs to the UPF0126 family.</text>
</comment>
<dbReference type="RefSeq" id="WP_114726714.1">
    <property type="nucleotide sequence ID" value="NZ_JABEQI010000003.1"/>
</dbReference>
<comment type="subcellular location">
    <subcellularLocation>
        <location evidence="1">Cell membrane</location>
        <topology evidence="1">Multi-pass membrane protein</topology>
    </subcellularLocation>
</comment>
<dbReference type="PANTHER" id="PTHR30506">
    <property type="entry name" value="INNER MEMBRANE PROTEIN"/>
    <property type="match status" value="1"/>
</dbReference>